<evidence type="ECO:0000313" key="2">
    <source>
        <dbReference type="Proteomes" id="UP001310290"/>
    </source>
</evidence>
<protein>
    <recommendedName>
        <fullName evidence="3">HTH crp-type domain-containing protein</fullName>
    </recommendedName>
</protein>
<dbReference type="RefSeq" id="WP_334658043.1">
    <property type="nucleotide sequence ID" value="NZ_JARULZ010000001.1"/>
</dbReference>
<comment type="caution">
    <text evidence="1">The sequence shown here is derived from an EMBL/GenBank/DDBJ whole genome shotgun (WGS) entry which is preliminary data.</text>
</comment>
<evidence type="ECO:0008006" key="3">
    <source>
        <dbReference type="Google" id="ProtNLM"/>
    </source>
</evidence>
<dbReference type="Gene3D" id="1.10.10.10">
    <property type="entry name" value="Winged helix-like DNA-binding domain superfamily/Winged helix DNA-binding domain"/>
    <property type="match status" value="1"/>
</dbReference>
<evidence type="ECO:0000313" key="1">
    <source>
        <dbReference type="EMBL" id="MEH0633169.1"/>
    </source>
</evidence>
<name>A0ABU8AIK4_9ACTN</name>
<accession>A0ABU8AIK4</accession>
<dbReference type="Proteomes" id="UP001310290">
    <property type="component" value="Unassembled WGS sequence"/>
</dbReference>
<dbReference type="SUPFAM" id="SSF46785">
    <property type="entry name" value="Winged helix' DNA-binding domain"/>
    <property type="match status" value="1"/>
</dbReference>
<gene>
    <name evidence="1" type="ORF">QBA35_07245</name>
</gene>
<keyword evidence="2" id="KW-1185">Reference proteome</keyword>
<dbReference type="EMBL" id="JARULZ010000001">
    <property type="protein sequence ID" value="MEH0633169.1"/>
    <property type="molecule type" value="Genomic_DNA"/>
</dbReference>
<sequence length="53" mass="5532">MQSRARTARDVADATGLNKGTVSREIKALTIGGTLARTTDGRLTITRGDESAA</sequence>
<proteinExistence type="predicted"/>
<reference evidence="1" key="1">
    <citation type="submission" date="2023-04" db="EMBL/GenBank/DDBJ databases">
        <title>Genomic diversity of scab-causing Streptomyces spp. in the province of Quebec, Canada.</title>
        <authorList>
            <person name="Biessy A."/>
            <person name="Cadieux M."/>
            <person name="Ciotola M."/>
            <person name="Filion M."/>
        </authorList>
    </citation>
    <scope>NUCLEOTIDE SEQUENCE</scope>
    <source>
        <strain evidence="1">B21-115</strain>
    </source>
</reference>
<dbReference type="InterPro" id="IPR036388">
    <property type="entry name" value="WH-like_DNA-bd_sf"/>
</dbReference>
<organism evidence="1 2">
    <name type="scientific">Streptomyces bottropensis</name>
    <dbReference type="NCBI Taxonomy" id="42235"/>
    <lineage>
        <taxon>Bacteria</taxon>
        <taxon>Bacillati</taxon>
        <taxon>Actinomycetota</taxon>
        <taxon>Actinomycetes</taxon>
        <taxon>Kitasatosporales</taxon>
        <taxon>Streptomycetaceae</taxon>
        <taxon>Streptomyces</taxon>
    </lineage>
</organism>
<dbReference type="InterPro" id="IPR036390">
    <property type="entry name" value="WH_DNA-bd_sf"/>
</dbReference>